<keyword evidence="9" id="KW-1185">Reference proteome</keyword>
<keyword evidence="4 6" id="KW-0472">Membrane</keyword>
<dbReference type="GeneID" id="37014592"/>
<organism evidence="8 9">
    <name type="scientific">Pseudomicrostroma glucosiphilum</name>
    <dbReference type="NCBI Taxonomy" id="1684307"/>
    <lineage>
        <taxon>Eukaryota</taxon>
        <taxon>Fungi</taxon>
        <taxon>Dikarya</taxon>
        <taxon>Basidiomycota</taxon>
        <taxon>Ustilaginomycotina</taxon>
        <taxon>Exobasidiomycetes</taxon>
        <taxon>Microstromatales</taxon>
        <taxon>Microstromatales incertae sedis</taxon>
        <taxon>Pseudomicrostroma</taxon>
    </lineage>
</organism>
<evidence type="ECO:0000259" key="7">
    <source>
        <dbReference type="Pfam" id="PF10277"/>
    </source>
</evidence>
<evidence type="ECO:0000256" key="5">
    <source>
        <dbReference type="SAM" id="MobiDB-lite"/>
    </source>
</evidence>
<dbReference type="RefSeq" id="XP_025346962.1">
    <property type="nucleotide sequence ID" value="XM_025492858.1"/>
</dbReference>
<feature type="transmembrane region" description="Helical" evidence="6">
    <location>
        <begin position="209"/>
        <end position="231"/>
    </location>
</feature>
<dbReference type="InterPro" id="IPR019402">
    <property type="entry name" value="CWH43_N"/>
</dbReference>
<name>A0A316U3C3_9BASI</name>
<gene>
    <name evidence="8" type="ORF">BCV69DRAFT_283903</name>
</gene>
<feature type="transmembrane region" description="Helical" evidence="6">
    <location>
        <begin position="96"/>
        <end position="114"/>
    </location>
</feature>
<dbReference type="EMBL" id="KZ819330">
    <property type="protein sequence ID" value="PWN19802.1"/>
    <property type="molecule type" value="Genomic_DNA"/>
</dbReference>
<dbReference type="PANTHER" id="PTHR21324:SF2">
    <property type="entry name" value="EG:22E5.9 PROTEIN"/>
    <property type="match status" value="1"/>
</dbReference>
<evidence type="ECO:0000256" key="2">
    <source>
        <dbReference type="ARBA" id="ARBA00022692"/>
    </source>
</evidence>
<feature type="transmembrane region" description="Helical" evidence="6">
    <location>
        <begin position="126"/>
        <end position="147"/>
    </location>
</feature>
<evidence type="ECO:0000256" key="6">
    <source>
        <dbReference type="SAM" id="Phobius"/>
    </source>
</evidence>
<protein>
    <recommendedName>
        <fullName evidence="7">CWH43-like N-terminal domain-containing protein</fullName>
    </recommendedName>
</protein>
<feature type="domain" description="CWH43-like N-terminal" evidence="7">
    <location>
        <begin position="9"/>
        <end position="235"/>
    </location>
</feature>
<dbReference type="OrthoDB" id="10032492at2759"/>
<dbReference type="GO" id="GO:0005886">
    <property type="term" value="C:plasma membrane"/>
    <property type="evidence" value="ECO:0007669"/>
    <property type="project" value="TreeGrafter"/>
</dbReference>
<feature type="transmembrane region" description="Helical" evidence="6">
    <location>
        <begin position="57"/>
        <end position="76"/>
    </location>
</feature>
<accession>A0A316U3C3</accession>
<reference evidence="8 9" key="1">
    <citation type="journal article" date="2018" name="Mol. Biol. Evol.">
        <title>Broad Genomic Sampling Reveals a Smut Pathogenic Ancestry of the Fungal Clade Ustilaginomycotina.</title>
        <authorList>
            <person name="Kijpornyongpan T."/>
            <person name="Mondo S.J."/>
            <person name="Barry K."/>
            <person name="Sandor L."/>
            <person name="Lee J."/>
            <person name="Lipzen A."/>
            <person name="Pangilinan J."/>
            <person name="LaButti K."/>
            <person name="Hainaut M."/>
            <person name="Henrissat B."/>
            <person name="Grigoriev I.V."/>
            <person name="Spatafora J.W."/>
            <person name="Aime M.C."/>
        </authorList>
    </citation>
    <scope>NUCLEOTIDE SEQUENCE [LARGE SCALE GENOMIC DNA]</scope>
    <source>
        <strain evidence="8 9">MCA 4718</strain>
    </source>
</reference>
<proteinExistence type="predicted"/>
<dbReference type="PANTHER" id="PTHR21324">
    <property type="entry name" value="FASTING-INDUCIBLE INTEGRAL MEMBRANE PROTEIN TM6P1-RELATED"/>
    <property type="match status" value="1"/>
</dbReference>
<evidence type="ECO:0000313" key="9">
    <source>
        <dbReference type="Proteomes" id="UP000245942"/>
    </source>
</evidence>
<keyword evidence="3 6" id="KW-1133">Transmembrane helix</keyword>
<dbReference type="STRING" id="1684307.A0A316U3C3"/>
<evidence type="ECO:0000256" key="1">
    <source>
        <dbReference type="ARBA" id="ARBA00004127"/>
    </source>
</evidence>
<evidence type="ECO:0000256" key="4">
    <source>
        <dbReference type="ARBA" id="ARBA00023136"/>
    </source>
</evidence>
<feature type="transmembrane region" description="Helical" evidence="6">
    <location>
        <begin position="168"/>
        <end position="189"/>
    </location>
</feature>
<dbReference type="AlphaFoldDB" id="A0A316U3C3"/>
<dbReference type="InterPro" id="IPR050911">
    <property type="entry name" value="DRAM/TMEM150_Autophagy_Mod"/>
</dbReference>
<dbReference type="GO" id="GO:0012505">
    <property type="term" value="C:endomembrane system"/>
    <property type="evidence" value="ECO:0007669"/>
    <property type="project" value="UniProtKB-SubCell"/>
</dbReference>
<keyword evidence="2 6" id="KW-0812">Transmembrane</keyword>
<sequence length="362" mass="39639">MLGIHYWAFVLPIVTAAVWLVDIVGLLVLWSRDGFPQYKQSDASIVFISDVGANHTTWFIIFSVLTGCFYIATAFAERYLRSSRRIPGSVKKRQTIYDILSVIFACLGSLFLGLLSGFNDEDYSTVHWSCTLLFIVCVGISVFFQILELFSLSHWHNPQVRHLKINAIFKAFLLIFAVVVLLCFVGLYADCQGDAPGYNTSTKCNKVTSAAGVFEWACAFILFFFFLSYIVDLWPRNYYGKQQAMAEKRASKHGGIDPEMASVGGTGSSANVGAGHEQYQSNGDYSVEPYVNAPQDSYGTVNGVPQSNGYHNGAADAGGNYNYNGGGGYAAHNGTMGRDSTGAAPSLQQPPLAEHNYNGGYR</sequence>
<feature type="transmembrane region" description="Helical" evidence="6">
    <location>
        <begin position="7"/>
        <end position="30"/>
    </location>
</feature>
<evidence type="ECO:0000256" key="3">
    <source>
        <dbReference type="ARBA" id="ARBA00022989"/>
    </source>
</evidence>
<dbReference type="Pfam" id="PF10277">
    <property type="entry name" value="Frag1"/>
    <property type="match status" value="1"/>
</dbReference>
<comment type="subcellular location">
    <subcellularLocation>
        <location evidence="1">Endomembrane system</location>
        <topology evidence="1">Multi-pass membrane protein</topology>
    </subcellularLocation>
</comment>
<evidence type="ECO:0000313" key="8">
    <source>
        <dbReference type="EMBL" id="PWN19802.1"/>
    </source>
</evidence>
<dbReference type="Proteomes" id="UP000245942">
    <property type="component" value="Unassembled WGS sequence"/>
</dbReference>
<feature type="region of interest" description="Disordered" evidence="5">
    <location>
        <begin position="334"/>
        <end position="362"/>
    </location>
</feature>